<dbReference type="InterPro" id="IPR002716">
    <property type="entry name" value="PIN_dom"/>
</dbReference>
<dbReference type="Pfam" id="PF01850">
    <property type="entry name" value="PIN"/>
    <property type="match status" value="1"/>
</dbReference>
<protein>
    <submittedName>
        <fullName evidence="2">PIN domain-containing protein</fullName>
    </submittedName>
</protein>
<proteinExistence type="predicted"/>
<reference evidence="2 3" key="1">
    <citation type="journal article" date="2013" name="Int. J. Syst. Evol. Microbiol.">
        <title>Marinicauda pacifica gen. nov., sp. nov., a prosthecate alphaproteobacterium of the family Hyphomonadaceae isolated from deep seawater.</title>
        <authorList>
            <person name="Zhang X.Y."/>
            <person name="Li G.W."/>
            <person name="Wang C.S."/>
            <person name="Zhang Y.J."/>
            <person name="Xu X.W."/>
            <person name="Li H."/>
            <person name="Liu A."/>
            <person name="Liu C."/>
            <person name="Xie B.B."/>
            <person name="Qin Q.L."/>
            <person name="Xu Z."/>
            <person name="Chen X.L."/>
            <person name="Zhou B.C."/>
            <person name="Zhang Y.Z."/>
        </authorList>
    </citation>
    <scope>NUCLEOTIDE SEQUENCE [LARGE SCALE GENOMIC DNA]</scope>
    <source>
        <strain evidence="2 3">P-1 km-3</strain>
    </source>
</reference>
<name>A0A4S2HDT4_9PROT</name>
<sequence length="176" mass="19748">MRFGDIMMTERRRVYWDACAWLGLINGEPDKAADLKVVWHKAERGQLEVWTSAFCLAEVYKVKCEGGKTGLAAEEDNQIDNLFEQDFVHVVQVDIEIAERARSLLRSHEKLKKPSDAIHLATAVVWNLDQLHTYDMSDLIGLSVIRADGKPLEICTAAMVDGENLFTAGDPGDETE</sequence>
<dbReference type="Proteomes" id="UP000305451">
    <property type="component" value="Unassembled WGS sequence"/>
</dbReference>
<accession>A0A4S2HDT4</accession>
<dbReference type="Gene3D" id="3.40.50.1010">
    <property type="entry name" value="5'-nuclease"/>
    <property type="match status" value="1"/>
</dbReference>
<organism evidence="2 3">
    <name type="scientific">Marinicauda pacifica</name>
    <dbReference type="NCBI Taxonomy" id="1133559"/>
    <lineage>
        <taxon>Bacteria</taxon>
        <taxon>Pseudomonadati</taxon>
        <taxon>Pseudomonadota</taxon>
        <taxon>Alphaproteobacteria</taxon>
        <taxon>Maricaulales</taxon>
        <taxon>Maricaulaceae</taxon>
        <taxon>Marinicauda</taxon>
    </lineage>
</organism>
<dbReference type="SUPFAM" id="SSF88723">
    <property type="entry name" value="PIN domain-like"/>
    <property type="match status" value="1"/>
</dbReference>
<keyword evidence="3" id="KW-1185">Reference proteome</keyword>
<evidence type="ECO:0000259" key="1">
    <source>
        <dbReference type="Pfam" id="PF01850"/>
    </source>
</evidence>
<evidence type="ECO:0000313" key="2">
    <source>
        <dbReference type="EMBL" id="TGY94013.1"/>
    </source>
</evidence>
<feature type="domain" description="PIN" evidence="1">
    <location>
        <begin position="15"/>
        <end position="135"/>
    </location>
</feature>
<comment type="caution">
    <text evidence="2">The sequence shown here is derived from an EMBL/GenBank/DDBJ whole genome shotgun (WGS) entry which is preliminary data.</text>
</comment>
<dbReference type="InterPro" id="IPR029060">
    <property type="entry name" value="PIN-like_dom_sf"/>
</dbReference>
<dbReference type="AlphaFoldDB" id="A0A4S2HDT4"/>
<dbReference type="EMBL" id="SRXV01000001">
    <property type="protein sequence ID" value="TGY94013.1"/>
    <property type="molecule type" value="Genomic_DNA"/>
</dbReference>
<gene>
    <name evidence="2" type="ORF">E5162_01620</name>
</gene>
<evidence type="ECO:0000313" key="3">
    <source>
        <dbReference type="Proteomes" id="UP000305451"/>
    </source>
</evidence>